<reference evidence="2" key="2">
    <citation type="submission" date="2025-08" db="UniProtKB">
        <authorList>
            <consortium name="Ensembl"/>
        </authorList>
    </citation>
    <scope>IDENTIFICATION</scope>
    <source>
        <strain evidence="2">Hd-rR</strain>
    </source>
</reference>
<reference evidence="2 3" key="1">
    <citation type="journal article" date="2007" name="Nature">
        <title>The medaka draft genome and insights into vertebrate genome evolution.</title>
        <authorList>
            <person name="Kasahara M."/>
            <person name="Naruse K."/>
            <person name="Sasaki S."/>
            <person name="Nakatani Y."/>
            <person name="Qu W."/>
            <person name="Ahsan B."/>
            <person name="Yamada T."/>
            <person name="Nagayasu Y."/>
            <person name="Doi K."/>
            <person name="Kasai Y."/>
            <person name="Jindo T."/>
            <person name="Kobayashi D."/>
            <person name="Shimada A."/>
            <person name="Toyoda A."/>
            <person name="Kuroki Y."/>
            <person name="Fujiyama A."/>
            <person name="Sasaki T."/>
            <person name="Shimizu A."/>
            <person name="Asakawa S."/>
            <person name="Shimizu N."/>
            <person name="Hashimoto S."/>
            <person name="Yang J."/>
            <person name="Lee Y."/>
            <person name="Matsushima K."/>
            <person name="Sugano S."/>
            <person name="Sakaizumi M."/>
            <person name="Narita T."/>
            <person name="Ohishi K."/>
            <person name="Haga S."/>
            <person name="Ohta F."/>
            <person name="Nomoto H."/>
            <person name="Nogata K."/>
            <person name="Morishita T."/>
            <person name="Endo T."/>
            <person name="Shin-I T."/>
            <person name="Takeda H."/>
            <person name="Morishita S."/>
            <person name="Kohara Y."/>
        </authorList>
    </citation>
    <scope>NUCLEOTIDE SEQUENCE [LARGE SCALE GENOMIC DNA]</scope>
    <source>
        <strain evidence="2 3">Hd-rR</strain>
    </source>
</reference>
<feature type="compositionally biased region" description="Basic residues" evidence="1">
    <location>
        <begin position="1"/>
        <end position="12"/>
    </location>
</feature>
<name>A0A3B3I8V3_ORYLA</name>
<evidence type="ECO:0000313" key="2">
    <source>
        <dbReference type="Ensembl" id="ENSORLP00000040562.1"/>
    </source>
</evidence>
<evidence type="ECO:0000256" key="1">
    <source>
        <dbReference type="SAM" id="MobiDB-lite"/>
    </source>
</evidence>
<reference evidence="2" key="3">
    <citation type="submission" date="2025-09" db="UniProtKB">
        <authorList>
            <consortium name="Ensembl"/>
        </authorList>
    </citation>
    <scope>IDENTIFICATION</scope>
    <source>
        <strain evidence="2">Hd-rR</strain>
    </source>
</reference>
<organism evidence="2 3">
    <name type="scientific">Oryzias latipes</name>
    <name type="common">Japanese rice fish</name>
    <name type="synonym">Japanese killifish</name>
    <dbReference type="NCBI Taxonomy" id="8090"/>
    <lineage>
        <taxon>Eukaryota</taxon>
        <taxon>Metazoa</taxon>
        <taxon>Chordata</taxon>
        <taxon>Craniata</taxon>
        <taxon>Vertebrata</taxon>
        <taxon>Euteleostomi</taxon>
        <taxon>Actinopterygii</taxon>
        <taxon>Neopterygii</taxon>
        <taxon>Teleostei</taxon>
        <taxon>Neoteleostei</taxon>
        <taxon>Acanthomorphata</taxon>
        <taxon>Ovalentaria</taxon>
        <taxon>Atherinomorphae</taxon>
        <taxon>Beloniformes</taxon>
        <taxon>Adrianichthyidae</taxon>
        <taxon>Oryziinae</taxon>
        <taxon>Oryzias</taxon>
    </lineage>
</organism>
<keyword evidence="3" id="KW-1185">Reference proteome</keyword>
<protein>
    <submittedName>
        <fullName evidence="2">Uncharacterized protein</fullName>
    </submittedName>
</protein>
<proteinExistence type="predicted"/>
<dbReference type="SUPFAM" id="SSF52266">
    <property type="entry name" value="SGNH hydrolase"/>
    <property type="match status" value="1"/>
</dbReference>
<evidence type="ECO:0000313" key="3">
    <source>
        <dbReference type="Proteomes" id="UP000001038"/>
    </source>
</evidence>
<feature type="region of interest" description="Disordered" evidence="1">
    <location>
        <begin position="1"/>
        <end position="42"/>
    </location>
</feature>
<dbReference type="CDD" id="cd00229">
    <property type="entry name" value="SGNH_hydrolase"/>
    <property type="match status" value="1"/>
</dbReference>
<dbReference type="Bgee" id="ENSORLG00000027083">
    <property type="expression patterns" value="Expressed in testis and 14 other cell types or tissues"/>
</dbReference>
<dbReference type="InterPro" id="IPR036514">
    <property type="entry name" value="SGNH_hydro_sf"/>
</dbReference>
<dbReference type="Gene3D" id="3.40.50.1110">
    <property type="entry name" value="SGNH hydrolase"/>
    <property type="match status" value="1"/>
</dbReference>
<dbReference type="Ensembl" id="ENSORLT00000037626.1">
    <property type="protein sequence ID" value="ENSORLP00000040562.1"/>
    <property type="gene ID" value="ENSORLG00000027083.1"/>
</dbReference>
<accession>A0A3B3I8V3</accession>
<dbReference type="AlphaFoldDB" id="A0A3B3I8V3"/>
<dbReference type="GeneTree" id="ENSGT00940000164296"/>
<dbReference type="Proteomes" id="UP000001038">
    <property type="component" value="Chromosome 10"/>
</dbReference>
<sequence length="349" mass="37847">MPRGKDHRRARARNFAPMDLGPTGHPSPSAPSSGTGFRHPVRRWPVSSATGKSHKCLVPPESPGEKFVLVVGDSHLRALVDGIVRMPGGGGMTFGFISTPGASAAELYKEVRHANIPRTPDLVCLLAPSNNLTASRTLPEAAVDFRRLLALFQSKWSKLFVLDFPPRLTVAPDLQTFLRQDFNRVAAQMGIKYLSVAEHFSLDHLELWARDGVHLSDDGGMVLLASLLWNYSALQLVEPEVQAPPPASPRPAVRRVAPKVVVREHPVSPPPTNPFEWVSCRKNKTAVCLLCPHDNISVFSIPQAAPLPVSPVRFSPAILDLMDKFYPSDLDCAGAAAPVPAGNKVSVLS</sequence>